<evidence type="ECO:0000256" key="1">
    <source>
        <dbReference type="ARBA" id="ARBA00004141"/>
    </source>
</evidence>
<keyword evidence="3" id="KW-0813">Transport</keyword>
<feature type="transmembrane region" description="Helical" evidence="7">
    <location>
        <begin position="78"/>
        <end position="96"/>
    </location>
</feature>
<dbReference type="AlphaFoldDB" id="A0A6A5SRG1"/>
<feature type="transmembrane region" description="Helical" evidence="7">
    <location>
        <begin position="490"/>
        <end position="512"/>
    </location>
</feature>
<dbReference type="PANTHER" id="PTHR23501:SF107">
    <property type="entry name" value="TRANSPORTER, PUTATIVE (AFU_ORTHOLOGUE AFUA_7G04730)-RELATED"/>
    <property type="match status" value="1"/>
</dbReference>
<reference evidence="8" key="1">
    <citation type="journal article" date="2020" name="Stud. Mycol.">
        <title>101 Dothideomycetes genomes: a test case for predicting lifestyles and emergence of pathogens.</title>
        <authorList>
            <person name="Haridas S."/>
            <person name="Albert R."/>
            <person name="Binder M."/>
            <person name="Bloem J."/>
            <person name="Labutti K."/>
            <person name="Salamov A."/>
            <person name="Andreopoulos B."/>
            <person name="Baker S."/>
            <person name="Barry K."/>
            <person name="Bills G."/>
            <person name="Bluhm B."/>
            <person name="Cannon C."/>
            <person name="Castanera R."/>
            <person name="Culley D."/>
            <person name="Daum C."/>
            <person name="Ezra D."/>
            <person name="Gonzalez J."/>
            <person name="Henrissat B."/>
            <person name="Kuo A."/>
            <person name="Liang C."/>
            <person name="Lipzen A."/>
            <person name="Lutzoni F."/>
            <person name="Magnuson J."/>
            <person name="Mondo S."/>
            <person name="Nolan M."/>
            <person name="Ohm R."/>
            <person name="Pangilinan J."/>
            <person name="Park H.-J."/>
            <person name="Ramirez L."/>
            <person name="Alfaro M."/>
            <person name="Sun H."/>
            <person name="Tritt A."/>
            <person name="Yoshinaga Y."/>
            <person name="Zwiers L.-H."/>
            <person name="Turgeon B."/>
            <person name="Goodwin S."/>
            <person name="Spatafora J."/>
            <person name="Crous P."/>
            <person name="Grigoriev I."/>
        </authorList>
    </citation>
    <scope>NUCLEOTIDE SEQUENCE</scope>
    <source>
        <strain evidence="8">CBS 161.51</strain>
    </source>
</reference>
<sequence length="600" mass="66612">MATAYTPQLEKMAGMGIVEHELRNEYNATFGNARPQSSMRKSESDVTMDRFTGDMHVDAEQPAGLARMEAITIVWTRNWLICAYVAILLISFINSLQQQASFSWTPYVTSMFKEHGLTAITGVVANIVGGVSRLPLAKLIDLVGRPQGFLVCLVCVVLSLVLMADSPNVQSYAAAQTFYWSGMNGIDYVFSVFIADTSLLQNRLIWNAFQGAPYICNTFAGPLLGDAFEHHSTWRWGFGIFAIITPIVSLPFLGVFWMMGRRAKNLGVVEREKSNRTFPQSVRHWFVEFDVIGLLLVCGGFSIFLLPLSLAGYQKEGFTSPMIICMIIFGLVILALFAVWERFYAPKTFFPFHLMKNRDVVAACLLGANTWIAFYSYKMYYSSYLQVVFQLSIAKAGFITNIFNIVSCTWAVLISFAFKATDTYKWGAIIALPVQVTMTGLMIHFRRPGTPIGLLVMVEVINAMAVANLVQIEQVAIMAAVPHENVAVGLALLGMITAVGGAIGQSVSGAIWTQIVRKRMVEYLPEANKVQAAAIFGDIKLQLALPWGSPERDAIIRAYADAQKLMVIVGTCALVPCFLWVFMLKNYRMSEHKNRKGLQA</sequence>
<dbReference type="Pfam" id="PF07690">
    <property type="entry name" value="MFS_1"/>
    <property type="match status" value="1"/>
</dbReference>
<accession>A0A6A5SRG1</accession>
<dbReference type="PANTHER" id="PTHR23501">
    <property type="entry name" value="MAJOR FACILITATOR SUPERFAMILY"/>
    <property type="match status" value="1"/>
</dbReference>
<feature type="transmembrane region" description="Helical" evidence="7">
    <location>
        <begin position="322"/>
        <end position="340"/>
    </location>
</feature>
<protein>
    <submittedName>
        <fullName evidence="8">Siderophore iron transporter mirB</fullName>
    </submittedName>
</protein>
<feature type="transmembrane region" description="Helical" evidence="7">
    <location>
        <begin position="148"/>
        <end position="166"/>
    </location>
</feature>
<dbReference type="GO" id="GO:0022857">
    <property type="term" value="F:transmembrane transporter activity"/>
    <property type="evidence" value="ECO:0007669"/>
    <property type="project" value="InterPro"/>
</dbReference>
<evidence type="ECO:0000256" key="4">
    <source>
        <dbReference type="ARBA" id="ARBA00022692"/>
    </source>
</evidence>
<keyword evidence="9" id="KW-1185">Reference proteome</keyword>
<evidence type="ECO:0000256" key="7">
    <source>
        <dbReference type="SAM" id="Phobius"/>
    </source>
</evidence>
<dbReference type="SUPFAM" id="SSF103473">
    <property type="entry name" value="MFS general substrate transporter"/>
    <property type="match status" value="1"/>
</dbReference>
<feature type="transmembrane region" description="Helical" evidence="7">
    <location>
        <begin position="565"/>
        <end position="583"/>
    </location>
</feature>
<feature type="transmembrane region" description="Helical" evidence="7">
    <location>
        <begin position="238"/>
        <end position="259"/>
    </location>
</feature>
<keyword evidence="5 7" id="KW-1133">Transmembrane helix</keyword>
<dbReference type="FunFam" id="1.20.1250.20:FF:000284">
    <property type="entry name" value="Siderophore iron transporter mirB"/>
    <property type="match status" value="1"/>
</dbReference>
<evidence type="ECO:0000256" key="6">
    <source>
        <dbReference type="ARBA" id="ARBA00023136"/>
    </source>
</evidence>
<evidence type="ECO:0000256" key="2">
    <source>
        <dbReference type="ARBA" id="ARBA00008335"/>
    </source>
</evidence>
<evidence type="ECO:0000256" key="3">
    <source>
        <dbReference type="ARBA" id="ARBA00022448"/>
    </source>
</evidence>
<feature type="transmembrane region" description="Helical" evidence="7">
    <location>
        <begin position="116"/>
        <end position="136"/>
    </location>
</feature>
<dbReference type="GO" id="GO:0005886">
    <property type="term" value="C:plasma membrane"/>
    <property type="evidence" value="ECO:0007669"/>
    <property type="project" value="TreeGrafter"/>
</dbReference>
<feature type="transmembrane region" description="Helical" evidence="7">
    <location>
        <begin position="398"/>
        <end position="418"/>
    </location>
</feature>
<evidence type="ECO:0000313" key="8">
    <source>
        <dbReference type="EMBL" id="KAF1942370.1"/>
    </source>
</evidence>
<dbReference type="EMBL" id="ML976036">
    <property type="protein sequence ID" value="KAF1942370.1"/>
    <property type="molecule type" value="Genomic_DNA"/>
</dbReference>
<gene>
    <name evidence="8" type="ORF">EJ02DRAFT_454394</name>
</gene>
<comment type="subcellular location">
    <subcellularLocation>
        <location evidence="1">Membrane</location>
        <topology evidence="1">Multi-pass membrane protein</topology>
    </subcellularLocation>
</comment>
<keyword evidence="6 7" id="KW-0472">Membrane</keyword>
<comment type="similarity">
    <text evidence="2">Belongs to the major facilitator superfamily.</text>
</comment>
<keyword evidence="4 7" id="KW-0812">Transmembrane</keyword>
<organism evidence="8 9">
    <name type="scientific">Clathrospora elynae</name>
    <dbReference type="NCBI Taxonomy" id="706981"/>
    <lineage>
        <taxon>Eukaryota</taxon>
        <taxon>Fungi</taxon>
        <taxon>Dikarya</taxon>
        <taxon>Ascomycota</taxon>
        <taxon>Pezizomycotina</taxon>
        <taxon>Dothideomycetes</taxon>
        <taxon>Pleosporomycetidae</taxon>
        <taxon>Pleosporales</taxon>
        <taxon>Diademaceae</taxon>
        <taxon>Clathrospora</taxon>
    </lineage>
</organism>
<feature type="transmembrane region" description="Helical" evidence="7">
    <location>
        <begin position="291"/>
        <end position="310"/>
    </location>
</feature>
<dbReference type="Gene3D" id="1.20.1250.20">
    <property type="entry name" value="MFS general substrate transporter like domains"/>
    <property type="match status" value="2"/>
</dbReference>
<proteinExistence type="inferred from homology"/>
<evidence type="ECO:0000256" key="5">
    <source>
        <dbReference type="ARBA" id="ARBA00022989"/>
    </source>
</evidence>
<feature type="transmembrane region" description="Helical" evidence="7">
    <location>
        <begin position="424"/>
        <end position="445"/>
    </location>
</feature>
<dbReference type="Proteomes" id="UP000800038">
    <property type="component" value="Unassembled WGS sequence"/>
</dbReference>
<feature type="transmembrane region" description="Helical" evidence="7">
    <location>
        <begin position="452"/>
        <end position="470"/>
    </location>
</feature>
<dbReference type="InterPro" id="IPR036259">
    <property type="entry name" value="MFS_trans_sf"/>
</dbReference>
<dbReference type="InterPro" id="IPR011701">
    <property type="entry name" value="MFS"/>
</dbReference>
<feature type="transmembrane region" description="Helical" evidence="7">
    <location>
        <begin position="360"/>
        <end position="377"/>
    </location>
</feature>
<name>A0A6A5SRG1_9PLEO</name>
<evidence type="ECO:0000313" key="9">
    <source>
        <dbReference type="Proteomes" id="UP000800038"/>
    </source>
</evidence>
<dbReference type="OrthoDB" id="4078873at2759"/>